<gene>
    <name evidence="3" type="ORF">FYC51_11390</name>
</gene>
<evidence type="ECO:0000313" key="4">
    <source>
        <dbReference type="Proteomes" id="UP000325243"/>
    </source>
</evidence>
<feature type="signal peptide" evidence="1">
    <location>
        <begin position="1"/>
        <end position="22"/>
    </location>
</feature>
<feature type="domain" description="Cyclophilin-like" evidence="2">
    <location>
        <begin position="36"/>
        <end position="118"/>
    </location>
</feature>
<evidence type="ECO:0000256" key="1">
    <source>
        <dbReference type="SAM" id="SignalP"/>
    </source>
</evidence>
<evidence type="ECO:0000259" key="2">
    <source>
        <dbReference type="Pfam" id="PF18050"/>
    </source>
</evidence>
<dbReference type="Proteomes" id="UP000325243">
    <property type="component" value="Unassembled WGS sequence"/>
</dbReference>
<dbReference type="Gene3D" id="2.40.100.20">
    <property type="match status" value="1"/>
</dbReference>
<dbReference type="Pfam" id="PF18050">
    <property type="entry name" value="Cyclophil_like2"/>
    <property type="match status" value="1"/>
</dbReference>
<dbReference type="SUPFAM" id="SSF50891">
    <property type="entry name" value="Cyclophilin-like"/>
    <property type="match status" value="1"/>
</dbReference>
<reference evidence="3 4" key="1">
    <citation type="submission" date="2019-08" db="EMBL/GenBank/DDBJ databases">
        <authorList>
            <person name="Hu J."/>
        </authorList>
    </citation>
    <scope>NUCLEOTIDE SEQUENCE [LARGE SCALE GENOMIC DNA]</scope>
    <source>
        <strain evidence="3 4">NEAU-184</strain>
    </source>
</reference>
<accession>A0A5S4VJ66</accession>
<evidence type="ECO:0000313" key="3">
    <source>
        <dbReference type="EMBL" id="TYL54175.1"/>
    </source>
</evidence>
<proteinExistence type="predicted"/>
<dbReference type="InterPro" id="IPR029000">
    <property type="entry name" value="Cyclophilin-like_dom_sf"/>
</dbReference>
<keyword evidence="4" id="KW-1185">Reference proteome</keyword>
<sequence length="135" mass="14100">MTFRMLAPIVAALLLAGAPAFTPDRPATETVAELDPATGFEQRLSVALELDDRMGAAQVAQLPAALETATATPVTSYRVGDVAYWPAGQSLIVFLFDGAAEPSDGLVGIGRVTSGIERLADCVRDCPLRLTAAAR</sequence>
<dbReference type="EMBL" id="VSSB01000001">
    <property type="protein sequence ID" value="TYL54175.1"/>
    <property type="molecule type" value="Genomic_DNA"/>
</dbReference>
<organism evidence="3 4">
    <name type="scientific">Agromyces mariniharenae</name>
    <dbReference type="NCBI Taxonomy" id="2604423"/>
    <lineage>
        <taxon>Bacteria</taxon>
        <taxon>Bacillati</taxon>
        <taxon>Actinomycetota</taxon>
        <taxon>Actinomycetes</taxon>
        <taxon>Micrococcales</taxon>
        <taxon>Microbacteriaceae</taxon>
        <taxon>Agromyces</taxon>
    </lineage>
</organism>
<feature type="chain" id="PRO_5038489916" description="Cyclophilin-like domain-containing protein" evidence="1">
    <location>
        <begin position="23"/>
        <end position="135"/>
    </location>
</feature>
<dbReference type="RefSeq" id="WP_148733638.1">
    <property type="nucleotide sequence ID" value="NZ_VSSB01000001.1"/>
</dbReference>
<dbReference type="AlphaFoldDB" id="A0A5S4VJ66"/>
<dbReference type="InterPro" id="IPR041183">
    <property type="entry name" value="Cyclophilin-like"/>
</dbReference>
<keyword evidence="1" id="KW-0732">Signal</keyword>
<name>A0A5S4VJ66_9MICO</name>
<comment type="caution">
    <text evidence="3">The sequence shown here is derived from an EMBL/GenBank/DDBJ whole genome shotgun (WGS) entry which is preliminary data.</text>
</comment>
<protein>
    <recommendedName>
        <fullName evidence="2">Cyclophilin-like domain-containing protein</fullName>
    </recommendedName>
</protein>